<dbReference type="PANTHER" id="PTHR11736">
    <property type="entry name" value="MELANOMA-ASSOCIATED ANTIGEN MAGE ANTIGEN"/>
    <property type="match status" value="1"/>
</dbReference>
<dbReference type="AlphaFoldDB" id="A0A212C0E6"/>
<dbReference type="Gene3D" id="1.10.10.1200">
    <property type="entry name" value="MAGE homology domain, winged helix WH1 motif"/>
    <property type="match status" value="1"/>
</dbReference>
<feature type="domain" description="MAGE" evidence="1">
    <location>
        <begin position="1"/>
        <end position="84"/>
    </location>
</feature>
<protein>
    <recommendedName>
        <fullName evidence="1">MAGE domain-containing protein</fullName>
    </recommendedName>
</protein>
<name>A0A212C0E6_CEREH</name>
<sequence>MRKASEYTELLFYLALKEVESTKHFYGLVSKLDVTNVGSLNGGKGCPREYSDDSPWYTFMKGSCPTKEEIKEFLNIMGVRRRKHFIVKSPESLSLKIYAGKVTGVPAGANSDPP</sequence>
<evidence type="ECO:0000313" key="3">
    <source>
        <dbReference type="Proteomes" id="UP000242450"/>
    </source>
</evidence>
<dbReference type="Proteomes" id="UP000242450">
    <property type="component" value="Chromosome X"/>
</dbReference>
<organism evidence="2 3">
    <name type="scientific">Cervus elaphus hippelaphus</name>
    <name type="common">European red deer</name>
    <dbReference type="NCBI Taxonomy" id="46360"/>
    <lineage>
        <taxon>Eukaryota</taxon>
        <taxon>Metazoa</taxon>
        <taxon>Chordata</taxon>
        <taxon>Craniata</taxon>
        <taxon>Vertebrata</taxon>
        <taxon>Euteleostomi</taxon>
        <taxon>Mammalia</taxon>
        <taxon>Eutheria</taxon>
        <taxon>Laurasiatheria</taxon>
        <taxon>Artiodactyla</taxon>
        <taxon>Ruminantia</taxon>
        <taxon>Pecora</taxon>
        <taxon>Cervidae</taxon>
        <taxon>Cervinae</taxon>
        <taxon>Cervus</taxon>
    </lineage>
</organism>
<evidence type="ECO:0000259" key="1">
    <source>
        <dbReference type="PROSITE" id="PS50838"/>
    </source>
</evidence>
<dbReference type="GO" id="GO:0000122">
    <property type="term" value="P:negative regulation of transcription by RNA polymerase II"/>
    <property type="evidence" value="ECO:0007669"/>
    <property type="project" value="TreeGrafter"/>
</dbReference>
<reference evidence="2 3" key="1">
    <citation type="journal article" date="2018" name="Mol. Genet. Genomics">
        <title>The red deer Cervus elaphus genome CerEla1.0: sequencing, annotating, genes, and chromosomes.</title>
        <authorList>
            <person name="Bana N.A."/>
            <person name="Nyiri A."/>
            <person name="Nagy J."/>
            <person name="Frank K."/>
            <person name="Nagy T."/>
            <person name="Steger V."/>
            <person name="Schiller M."/>
            <person name="Lakatos P."/>
            <person name="Sugar L."/>
            <person name="Horn P."/>
            <person name="Barta E."/>
            <person name="Orosz L."/>
        </authorList>
    </citation>
    <scope>NUCLEOTIDE SEQUENCE [LARGE SCALE GENOMIC DNA]</scope>
    <source>
        <strain evidence="2">Hungarian</strain>
    </source>
</reference>
<dbReference type="InterPro" id="IPR041898">
    <property type="entry name" value="MAGE_WH1"/>
</dbReference>
<gene>
    <name evidence="2" type="ORF">Celaphus_00010054</name>
</gene>
<dbReference type="InterPro" id="IPR002190">
    <property type="entry name" value="MHD_dom"/>
</dbReference>
<dbReference type="GO" id="GO:0005634">
    <property type="term" value="C:nucleus"/>
    <property type="evidence" value="ECO:0007669"/>
    <property type="project" value="TreeGrafter"/>
</dbReference>
<dbReference type="SMART" id="SM01373">
    <property type="entry name" value="MAGE"/>
    <property type="match status" value="1"/>
</dbReference>
<proteinExistence type="predicted"/>
<dbReference type="InterPro" id="IPR037445">
    <property type="entry name" value="MAGE"/>
</dbReference>
<dbReference type="PANTHER" id="PTHR11736:SF14">
    <property type="entry name" value="NSE3 HOMOLOG, SMC5-SMC6 COMPLEX COMPONENT"/>
    <property type="match status" value="1"/>
</dbReference>
<dbReference type="EMBL" id="MKHE01000034">
    <property type="protein sequence ID" value="OWJ99478.1"/>
    <property type="molecule type" value="Genomic_DNA"/>
</dbReference>
<accession>A0A212C0E6</accession>
<dbReference type="PROSITE" id="PS50838">
    <property type="entry name" value="MAGE"/>
    <property type="match status" value="1"/>
</dbReference>
<evidence type="ECO:0000313" key="2">
    <source>
        <dbReference type="EMBL" id="OWJ99478.1"/>
    </source>
</evidence>
<comment type="caution">
    <text evidence="2">The sequence shown here is derived from an EMBL/GenBank/DDBJ whole genome shotgun (WGS) entry which is preliminary data.</text>
</comment>
<keyword evidence="3" id="KW-1185">Reference proteome</keyword>